<gene>
    <name evidence="1" type="ORF">B9T62_05240</name>
</gene>
<dbReference type="EMBL" id="CP021780">
    <property type="protein sequence ID" value="ASA20257.1"/>
    <property type="molecule type" value="Genomic_DNA"/>
</dbReference>
<accession>A0A2Z2K697</accession>
<sequence length="41" mass="4751">MIILESTGHYHLPVTRFLEDHNYLFVVVNPMLSYQAKKASS</sequence>
<keyword evidence="2" id="KW-1185">Reference proteome</keyword>
<name>A0A2Z2K697_9BACL</name>
<organism evidence="1 2">
    <name type="scientific">Paenibacillus donghaensis</name>
    <dbReference type="NCBI Taxonomy" id="414771"/>
    <lineage>
        <taxon>Bacteria</taxon>
        <taxon>Bacillati</taxon>
        <taxon>Bacillota</taxon>
        <taxon>Bacilli</taxon>
        <taxon>Bacillales</taxon>
        <taxon>Paenibacillaceae</taxon>
        <taxon>Paenibacillus</taxon>
    </lineage>
</organism>
<proteinExistence type="predicted"/>
<dbReference type="KEGG" id="pdh:B9T62_05240"/>
<evidence type="ECO:0000313" key="1">
    <source>
        <dbReference type="EMBL" id="ASA20257.1"/>
    </source>
</evidence>
<reference evidence="1 2" key="1">
    <citation type="submission" date="2017-06" db="EMBL/GenBank/DDBJ databases">
        <title>Complete genome sequence of Paenibacillus donghaensis KCTC 13049T isolated from East Sea sediment, South Korea.</title>
        <authorList>
            <person name="Jung B.K."/>
            <person name="Hong S.-J."/>
            <person name="Shin J.-H."/>
        </authorList>
    </citation>
    <scope>NUCLEOTIDE SEQUENCE [LARGE SCALE GENOMIC DNA]</scope>
    <source>
        <strain evidence="1 2">KCTC 13049</strain>
    </source>
</reference>
<protein>
    <submittedName>
        <fullName evidence="1">Uncharacterized protein</fullName>
    </submittedName>
</protein>
<dbReference type="Proteomes" id="UP000249890">
    <property type="component" value="Chromosome"/>
</dbReference>
<dbReference type="AlphaFoldDB" id="A0A2Z2K697"/>
<evidence type="ECO:0000313" key="2">
    <source>
        <dbReference type="Proteomes" id="UP000249890"/>
    </source>
</evidence>